<keyword evidence="10" id="KW-1185">Reference proteome</keyword>
<name>A0A3L8P6V9_9ACTN</name>
<dbReference type="AlphaFoldDB" id="A0A3L8P6V9"/>
<dbReference type="CDD" id="cd06173">
    <property type="entry name" value="MFS_MefA_like"/>
    <property type="match status" value="1"/>
</dbReference>
<evidence type="ECO:0000256" key="1">
    <source>
        <dbReference type="ARBA" id="ARBA00004651"/>
    </source>
</evidence>
<sequence length="416" mass="43874">MSALVEAVVPVRLGRSFRWLLASSWTSQLGDGIALAAGPLLVASQTSNPTLVASAALLQRLPWLLFALYAGVLADRLDRRRLVVVADGLRVVVLVALVTTLLTGTVSIAVVLAAMFALGTAEVFADTATSALLPMVVAKRDLGVGNARLMGGFLVLNQLVGAPLGAALFAAGRHWPFLTQAVCVALGVVLVSRVRLPAHGTAGEPRHIAAEVREGWRWVWHHRPVRTLALTIFTFNVTWGCAWSVLVLYSRERLGLGEVGFGLITTVIAVGGIAGTLSYGRLERRVPLAGVMRGVLLTETLVHLVLALTSSVPVAMVAFLAFGVEAFVWGTTASSVRQRAVPTQVQGRVGSVYMVGLQGGLVIGALLAGPLAHVWGITAPFWFAFAGSALFLALIWRELGHVAHADEETLAAEASG</sequence>
<dbReference type="SUPFAM" id="SSF103473">
    <property type="entry name" value="MFS general substrate transporter"/>
    <property type="match status" value="1"/>
</dbReference>
<organism evidence="9 10">
    <name type="scientific">Nocardioides mangrovicus</name>
    <dbReference type="NCBI Taxonomy" id="2478913"/>
    <lineage>
        <taxon>Bacteria</taxon>
        <taxon>Bacillati</taxon>
        <taxon>Actinomycetota</taxon>
        <taxon>Actinomycetes</taxon>
        <taxon>Propionibacteriales</taxon>
        <taxon>Nocardioidaceae</taxon>
        <taxon>Nocardioides</taxon>
    </lineage>
</organism>
<dbReference type="InterPro" id="IPR010290">
    <property type="entry name" value="TM_effector"/>
</dbReference>
<dbReference type="OrthoDB" id="145388at2"/>
<dbReference type="PANTHER" id="PTHR23513:SF6">
    <property type="entry name" value="MAJOR FACILITATOR SUPERFAMILY ASSOCIATED DOMAIN-CONTAINING PROTEIN"/>
    <property type="match status" value="1"/>
</dbReference>
<evidence type="ECO:0000313" key="10">
    <source>
        <dbReference type="Proteomes" id="UP000281708"/>
    </source>
</evidence>
<feature type="transmembrane region" description="Helical" evidence="7">
    <location>
        <begin position="227"/>
        <end position="249"/>
    </location>
</feature>
<evidence type="ECO:0000256" key="5">
    <source>
        <dbReference type="ARBA" id="ARBA00022989"/>
    </source>
</evidence>
<comment type="caution">
    <text evidence="9">The sequence shown here is derived from an EMBL/GenBank/DDBJ whole genome shotgun (WGS) entry which is preliminary data.</text>
</comment>
<keyword evidence="4 7" id="KW-0812">Transmembrane</keyword>
<comment type="subcellular location">
    <subcellularLocation>
        <location evidence="1">Cell membrane</location>
        <topology evidence="1">Multi-pass membrane protein</topology>
    </subcellularLocation>
</comment>
<keyword evidence="6 7" id="KW-0472">Membrane</keyword>
<dbReference type="Pfam" id="PF05977">
    <property type="entry name" value="MFS_3"/>
    <property type="match status" value="1"/>
</dbReference>
<feature type="transmembrane region" description="Helical" evidence="7">
    <location>
        <begin position="351"/>
        <end position="368"/>
    </location>
</feature>
<reference evidence="9 10" key="1">
    <citation type="submission" date="2018-10" db="EMBL/GenBank/DDBJ databases">
        <title>Marmoricola sp. 4Q3S-7 whole genome shotgun sequence.</title>
        <authorList>
            <person name="Li F."/>
        </authorList>
    </citation>
    <scope>NUCLEOTIDE SEQUENCE [LARGE SCALE GENOMIC DNA]</scope>
    <source>
        <strain evidence="9 10">4Q3S-7</strain>
    </source>
</reference>
<keyword evidence="3" id="KW-1003">Cell membrane</keyword>
<dbReference type="GO" id="GO:0005886">
    <property type="term" value="C:plasma membrane"/>
    <property type="evidence" value="ECO:0007669"/>
    <property type="project" value="UniProtKB-SubCell"/>
</dbReference>
<dbReference type="RefSeq" id="WP_121804850.1">
    <property type="nucleotide sequence ID" value="NZ_RDBE01000001.1"/>
</dbReference>
<accession>A0A3L8P6V9</accession>
<feature type="transmembrane region" description="Helical" evidence="7">
    <location>
        <begin position="286"/>
        <end position="306"/>
    </location>
</feature>
<evidence type="ECO:0000259" key="8">
    <source>
        <dbReference type="PROSITE" id="PS50850"/>
    </source>
</evidence>
<evidence type="ECO:0000256" key="4">
    <source>
        <dbReference type="ARBA" id="ARBA00022692"/>
    </source>
</evidence>
<evidence type="ECO:0000256" key="2">
    <source>
        <dbReference type="ARBA" id="ARBA00022448"/>
    </source>
</evidence>
<dbReference type="GO" id="GO:0022857">
    <property type="term" value="F:transmembrane transporter activity"/>
    <property type="evidence" value="ECO:0007669"/>
    <property type="project" value="InterPro"/>
</dbReference>
<proteinExistence type="predicted"/>
<feature type="transmembrane region" description="Helical" evidence="7">
    <location>
        <begin position="374"/>
        <end position="396"/>
    </location>
</feature>
<evidence type="ECO:0000313" key="9">
    <source>
        <dbReference type="EMBL" id="RLV51170.1"/>
    </source>
</evidence>
<evidence type="ECO:0000256" key="7">
    <source>
        <dbReference type="SAM" id="Phobius"/>
    </source>
</evidence>
<feature type="domain" description="Major facilitator superfamily (MFS) profile" evidence="8">
    <location>
        <begin position="224"/>
        <end position="416"/>
    </location>
</feature>
<evidence type="ECO:0000256" key="6">
    <source>
        <dbReference type="ARBA" id="ARBA00023136"/>
    </source>
</evidence>
<feature type="transmembrane region" description="Helical" evidence="7">
    <location>
        <begin position="261"/>
        <end position="279"/>
    </location>
</feature>
<dbReference type="PANTHER" id="PTHR23513">
    <property type="entry name" value="INTEGRAL MEMBRANE EFFLUX PROTEIN-RELATED"/>
    <property type="match status" value="1"/>
</dbReference>
<evidence type="ECO:0000256" key="3">
    <source>
        <dbReference type="ARBA" id="ARBA00022475"/>
    </source>
</evidence>
<keyword evidence="5 7" id="KW-1133">Transmembrane helix</keyword>
<gene>
    <name evidence="9" type="ORF">D9V37_04465</name>
</gene>
<dbReference type="Gene3D" id="1.20.1250.20">
    <property type="entry name" value="MFS general substrate transporter like domains"/>
    <property type="match status" value="1"/>
</dbReference>
<dbReference type="InterPro" id="IPR036259">
    <property type="entry name" value="MFS_trans_sf"/>
</dbReference>
<keyword evidence="2" id="KW-0813">Transport</keyword>
<feature type="transmembrane region" description="Helical" evidence="7">
    <location>
        <begin position="149"/>
        <end position="171"/>
    </location>
</feature>
<dbReference type="PROSITE" id="PS50850">
    <property type="entry name" value="MFS"/>
    <property type="match status" value="1"/>
</dbReference>
<dbReference type="Proteomes" id="UP000281708">
    <property type="component" value="Unassembled WGS sequence"/>
</dbReference>
<dbReference type="InterPro" id="IPR020846">
    <property type="entry name" value="MFS_dom"/>
</dbReference>
<feature type="transmembrane region" description="Helical" evidence="7">
    <location>
        <begin position="312"/>
        <end position="330"/>
    </location>
</feature>
<feature type="transmembrane region" description="Helical" evidence="7">
    <location>
        <begin position="51"/>
        <end position="70"/>
    </location>
</feature>
<dbReference type="EMBL" id="RDBE01000001">
    <property type="protein sequence ID" value="RLV51170.1"/>
    <property type="molecule type" value="Genomic_DNA"/>
</dbReference>
<protein>
    <submittedName>
        <fullName evidence="9">MFS transporter</fullName>
    </submittedName>
</protein>